<evidence type="ECO:0000313" key="1">
    <source>
        <dbReference type="EMBL" id="KKU36303.1"/>
    </source>
</evidence>
<dbReference type="AlphaFoldDB" id="A0A0G1S1Z2"/>
<name>A0A0G1S1Z2_9BACT</name>
<dbReference type="EMBL" id="LCMM01000051">
    <property type="protein sequence ID" value="KKU36303.1"/>
    <property type="molecule type" value="Genomic_DNA"/>
</dbReference>
<comment type="caution">
    <text evidence="1">The sequence shown here is derived from an EMBL/GenBank/DDBJ whole genome shotgun (WGS) entry which is preliminary data.</text>
</comment>
<protein>
    <submittedName>
        <fullName evidence="1">Uncharacterized protein</fullName>
    </submittedName>
</protein>
<evidence type="ECO:0000313" key="2">
    <source>
        <dbReference type="Proteomes" id="UP000034856"/>
    </source>
</evidence>
<reference evidence="1 2" key="1">
    <citation type="journal article" date="2015" name="Nature">
        <title>rRNA introns, odd ribosomes, and small enigmatic genomes across a large radiation of phyla.</title>
        <authorList>
            <person name="Brown C.T."/>
            <person name="Hug L.A."/>
            <person name="Thomas B.C."/>
            <person name="Sharon I."/>
            <person name="Castelle C.J."/>
            <person name="Singh A."/>
            <person name="Wilkins M.J."/>
            <person name="Williams K.H."/>
            <person name="Banfield J.F."/>
        </authorList>
    </citation>
    <scope>NUCLEOTIDE SEQUENCE [LARGE SCALE GENOMIC DNA]</scope>
</reference>
<accession>A0A0G1S1Z2</accession>
<feature type="non-terminal residue" evidence="1">
    <location>
        <position position="1"/>
    </location>
</feature>
<gene>
    <name evidence="1" type="ORF">UX51_C0051G0011</name>
</gene>
<organism evidence="1 2">
    <name type="scientific">Candidatus Azambacteria bacterium GW2011_GWF2_46_32</name>
    <dbReference type="NCBI Taxonomy" id="1618628"/>
    <lineage>
        <taxon>Bacteria</taxon>
        <taxon>Candidatus Azamiibacteriota</taxon>
    </lineage>
</organism>
<sequence>KKLPVVSFSFFFKNTGIKTPPFNCYEFTNPYEYTNKDLGFQDSYIRTNLYIYKLRHFSLFSNLPSSQQMQMQMINQLSAASPDVENQFVAGLSKTKILRDFLGH</sequence>
<proteinExistence type="predicted"/>
<dbReference type="Proteomes" id="UP000034856">
    <property type="component" value="Unassembled WGS sequence"/>
</dbReference>